<comment type="caution">
    <text evidence="1">The sequence shown here is derived from an EMBL/GenBank/DDBJ whole genome shotgun (WGS) entry which is preliminary data.</text>
</comment>
<evidence type="ECO:0000313" key="2">
    <source>
        <dbReference type="Proteomes" id="UP000652761"/>
    </source>
</evidence>
<keyword evidence="2" id="KW-1185">Reference proteome</keyword>
<dbReference type="AlphaFoldDB" id="A0A843TCP0"/>
<dbReference type="OrthoDB" id="5130at2759"/>
<proteinExistence type="predicted"/>
<name>A0A843TCP0_COLES</name>
<reference evidence="1" key="1">
    <citation type="submission" date="2017-07" db="EMBL/GenBank/DDBJ databases">
        <title>Taro Niue Genome Assembly and Annotation.</title>
        <authorList>
            <person name="Atibalentja N."/>
            <person name="Keating K."/>
            <person name="Fields C.J."/>
        </authorList>
    </citation>
    <scope>NUCLEOTIDE SEQUENCE</scope>
    <source>
        <strain evidence="1">Niue_2</strain>
        <tissue evidence="1">Leaf</tissue>
    </source>
</reference>
<evidence type="ECO:0000313" key="1">
    <source>
        <dbReference type="EMBL" id="MQL70122.1"/>
    </source>
</evidence>
<dbReference type="EMBL" id="NMUH01000057">
    <property type="protein sequence ID" value="MQL70122.1"/>
    <property type="molecule type" value="Genomic_DNA"/>
</dbReference>
<organism evidence="1 2">
    <name type="scientific">Colocasia esculenta</name>
    <name type="common">Wild taro</name>
    <name type="synonym">Arum esculentum</name>
    <dbReference type="NCBI Taxonomy" id="4460"/>
    <lineage>
        <taxon>Eukaryota</taxon>
        <taxon>Viridiplantae</taxon>
        <taxon>Streptophyta</taxon>
        <taxon>Embryophyta</taxon>
        <taxon>Tracheophyta</taxon>
        <taxon>Spermatophyta</taxon>
        <taxon>Magnoliopsida</taxon>
        <taxon>Liliopsida</taxon>
        <taxon>Araceae</taxon>
        <taxon>Aroideae</taxon>
        <taxon>Colocasieae</taxon>
        <taxon>Colocasia</taxon>
    </lineage>
</organism>
<protein>
    <submittedName>
        <fullName evidence="1">Uncharacterized protein</fullName>
    </submittedName>
</protein>
<dbReference type="Proteomes" id="UP000652761">
    <property type="component" value="Unassembled WGS sequence"/>
</dbReference>
<gene>
    <name evidence="1" type="ORF">Taro_002424</name>
</gene>
<accession>A0A843TCP0</accession>
<sequence>MGLFSIPEGCCPPNLRLNPFTDFENETAEVLPLNPFTDFENETAEVLPYRPIRQDRSGRALAVSLLQYPCRFTLADWPLPIGPCRIVLAAESLCLLNRMGFA</sequence>